<accession>A0A3B1DML9</accession>
<dbReference type="InterPro" id="IPR007263">
    <property type="entry name" value="DCC1-like"/>
</dbReference>
<sequence length="133" mass="15636">KKDTPLIFFDGFCGFCTTSIQWLIRRDKRAIFRFAPIQSEIGRRYYQKSGLDPKNILTFLLVKKDQAYIKSDAVLETLRTLGGLWRSLGIFYLIPRPIRDCLYDLLAKNRLHLIGRHQSCMRPPEAIRKRFLS</sequence>
<protein>
    <recommendedName>
        <fullName evidence="2">DUF393 domain-containing protein</fullName>
    </recommendedName>
</protein>
<feature type="non-terminal residue" evidence="1">
    <location>
        <position position="1"/>
    </location>
</feature>
<gene>
    <name evidence="1" type="ORF">MNBD_NITROSPIRAE01-375</name>
</gene>
<dbReference type="AlphaFoldDB" id="A0A3B1DML9"/>
<evidence type="ECO:0000313" key="1">
    <source>
        <dbReference type="EMBL" id="VAX29957.1"/>
    </source>
</evidence>
<dbReference type="GO" id="GO:0015035">
    <property type="term" value="F:protein-disulfide reductase activity"/>
    <property type="evidence" value="ECO:0007669"/>
    <property type="project" value="InterPro"/>
</dbReference>
<name>A0A3B1DML9_9ZZZZ</name>
<organism evidence="1">
    <name type="scientific">hydrothermal vent metagenome</name>
    <dbReference type="NCBI Taxonomy" id="652676"/>
    <lineage>
        <taxon>unclassified sequences</taxon>
        <taxon>metagenomes</taxon>
        <taxon>ecological metagenomes</taxon>
    </lineage>
</organism>
<dbReference type="PANTHER" id="PTHR33639:SF2">
    <property type="entry name" value="DUF393 DOMAIN-CONTAINING PROTEIN"/>
    <property type="match status" value="1"/>
</dbReference>
<dbReference type="Pfam" id="PF04134">
    <property type="entry name" value="DCC1-like"/>
    <property type="match status" value="1"/>
</dbReference>
<dbReference type="EMBL" id="UOGF01000057">
    <property type="protein sequence ID" value="VAX29957.1"/>
    <property type="molecule type" value="Genomic_DNA"/>
</dbReference>
<dbReference type="PANTHER" id="PTHR33639">
    <property type="entry name" value="THIOL-DISULFIDE OXIDOREDUCTASE DCC"/>
    <property type="match status" value="1"/>
</dbReference>
<proteinExistence type="predicted"/>
<evidence type="ECO:0008006" key="2">
    <source>
        <dbReference type="Google" id="ProtNLM"/>
    </source>
</evidence>
<dbReference type="InterPro" id="IPR052927">
    <property type="entry name" value="DCC_oxidoreductase"/>
</dbReference>
<reference evidence="1" key="1">
    <citation type="submission" date="2018-06" db="EMBL/GenBank/DDBJ databases">
        <authorList>
            <person name="Zhirakovskaya E."/>
        </authorList>
    </citation>
    <scope>NUCLEOTIDE SEQUENCE</scope>
</reference>